<accession>A0A6A3VQ68</accession>
<proteinExistence type="predicted"/>
<keyword evidence="1" id="KW-1133">Transmembrane helix</keyword>
<dbReference type="Proteomes" id="UP000429523">
    <property type="component" value="Unassembled WGS sequence"/>
</dbReference>
<evidence type="ECO:0000313" key="2">
    <source>
        <dbReference type="EMBL" id="KAE8941726.1"/>
    </source>
</evidence>
<evidence type="ECO:0000313" key="3">
    <source>
        <dbReference type="EMBL" id="KAE9022529.1"/>
    </source>
</evidence>
<sequence length="55" mass="5983">MLVGWVALSLLVGLVHVMVLTLLVGMANNCCNLKLRVTALSKGWLELESANPDFE</sequence>
<dbReference type="EMBL" id="QXGC01000209">
    <property type="protein sequence ID" value="KAE9244773.1"/>
    <property type="molecule type" value="Genomic_DNA"/>
</dbReference>
<evidence type="ECO:0000256" key="1">
    <source>
        <dbReference type="SAM" id="Phobius"/>
    </source>
</evidence>
<dbReference type="EMBL" id="QXGF01000344">
    <property type="protein sequence ID" value="KAE8941726.1"/>
    <property type="molecule type" value="Genomic_DNA"/>
</dbReference>
<organism evidence="4 7">
    <name type="scientific">Phytophthora fragariae</name>
    <dbReference type="NCBI Taxonomy" id="53985"/>
    <lineage>
        <taxon>Eukaryota</taxon>
        <taxon>Sar</taxon>
        <taxon>Stramenopiles</taxon>
        <taxon>Oomycota</taxon>
        <taxon>Peronosporomycetes</taxon>
        <taxon>Peronosporales</taxon>
        <taxon>Peronosporaceae</taxon>
        <taxon>Phytophthora</taxon>
    </lineage>
</organism>
<evidence type="ECO:0000313" key="6">
    <source>
        <dbReference type="Proteomes" id="UP000429523"/>
    </source>
</evidence>
<keyword evidence="1" id="KW-0472">Membrane</keyword>
<dbReference type="Proteomes" id="UP000433483">
    <property type="component" value="Unassembled WGS sequence"/>
</dbReference>
<comment type="caution">
    <text evidence="4">The sequence shown here is derived from an EMBL/GenBank/DDBJ whole genome shotgun (WGS) entry which is preliminary data.</text>
</comment>
<dbReference type="EMBL" id="QXFW01000160">
    <property type="protein sequence ID" value="KAE9022529.1"/>
    <property type="molecule type" value="Genomic_DNA"/>
</dbReference>
<evidence type="ECO:0000313" key="4">
    <source>
        <dbReference type="EMBL" id="KAE9171399.1"/>
    </source>
</evidence>
<evidence type="ECO:0000313" key="9">
    <source>
        <dbReference type="Proteomes" id="UP000476176"/>
    </source>
</evidence>
<dbReference type="Proteomes" id="UP000460718">
    <property type="component" value="Unassembled WGS sequence"/>
</dbReference>
<keyword evidence="7" id="KW-1185">Reference proteome</keyword>
<evidence type="ECO:0000313" key="8">
    <source>
        <dbReference type="Proteomes" id="UP000460718"/>
    </source>
</evidence>
<gene>
    <name evidence="5" type="ORF">PF004_g5529</name>
    <name evidence="4" type="ORF">PF005_g27157</name>
    <name evidence="2" type="ORF">PF009_g8493</name>
    <name evidence="3" type="ORF">PF011_g4421</name>
</gene>
<evidence type="ECO:0000313" key="7">
    <source>
        <dbReference type="Proteomes" id="UP000433483"/>
    </source>
</evidence>
<name>A0A6A3VQ68_9STRA</name>
<keyword evidence="1" id="KW-0812">Transmembrane</keyword>
<feature type="transmembrane region" description="Helical" evidence="1">
    <location>
        <begin position="6"/>
        <end position="26"/>
    </location>
</feature>
<protein>
    <submittedName>
        <fullName evidence="4">Uncharacterized protein</fullName>
    </submittedName>
</protein>
<dbReference type="Proteomes" id="UP000476176">
    <property type="component" value="Unassembled WGS sequence"/>
</dbReference>
<dbReference type="EMBL" id="QXGB01003328">
    <property type="protein sequence ID" value="KAE9171399.1"/>
    <property type="molecule type" value="Genomic_DNA"/>
</dbReference>
<dbReference type="AlphaFoldDB" id="A0A6A3VQ68"/>
<evidence type="ECO:0000313" key="5">
    <source>
        <dbReference type="EMBL" id="KAE9244773.1"/>
    </source>
</evidence>
<reference evidence="6 7" key="1">
    <citation type="submission" date="2018-08" db="EMBL/GenBank/DDBJ databases">
        <title>Genomic investigation of the strawberry pathogen Phytophthora fragariae indicates pathogenicity is determined by transcriptional variation in three key races.</title>
        <authorList>
            <person name="Adams T.M."/>
            <person name="Armitage A.D."/>
            <person name="Sobczyk M.K."/>
            <person name="Bates H.J."/>
            <person name="Dunwell J.M."/>
            <person name="Nellist C.F."/>
            <person name="Harrison R.J."/>
        </authorList>
    </citation>
    <scope>NUCLEOTIDE SEQUENCE [LARGE SCALE GENOMIC DNA]</scope>
    <source>
        <strain evidence="5 9">BC-23</strain>
        <strain evidence="4 7">NOV-27</strain>
        <strain evidence="2 6">NOV-9</strain>
        <strain evidence="3 8">SCRP245</strain>
    </source>
</reference>